<dbReference type="InterPro" id="IPR058912">
    <property type="entry name" value="HTH_animal"/>
</dbReference>
<dbReference type="PANTHER" id="PTHR21301:SF10">
    <property type="entry name" value="REVERSE TRANSCRIPTASE DOMAIN-CONTAINING PROTEIN"/>
    <property type="match status" value="1"/>
</dbReference>
<dbReference type="InterPro" id="IPR000477">
    <property type="entry name" value="RT_dom"/>
</dbReference>
<sequence length="834" mass="98900">MLSNYYPTIDQKNTIDQLVQLKEKQLQVFEEFLQLETRVSIQFLPKDFDNLEYFIAPNLYSPLIQDSMALEFQQQRHKIIQEAKSIWLDIYIDAYEMKYKEYEYEYQQTLNLFELRSSNTIQQNGVTLFNAFLIYLNHRIDRLKKNIYYEKIPIYRRKLLRFRRHLRSKRKNLVNVCPKIILDLLRHPLTGAELAYLSRGPTYIRPNQSVLRPLEQQEKQVDKECKDIMNKLKNYMANPYDGRPIIPKTISLYKFYSDRLRIYLLQRYSSPLPLMDLIRARRELKLVKSIRRKLKKYKLVLRETDKSGVFHIGRARDYERKAKEYRQKTVAYKELTSNPFDEIFYKVIQLLNQLRLAKKINEWQKQKMMPIRNKIELAYMYFLPKPHKKGTPLRPIVNTIHAATTGISKYLDHLIRPLFDRYVRSTTIVDGIDLLNQLHKYIQTDYFNSSTLFITFDITNLYTMLPQEESLAILAEFLHVHHCESIERISIDTIVELGRIVLQANAFVYGKKFYRQIIGGAMGSAFTLTLANIFMWKWERQAILPKLPSHEFYGRYIDYIFFTSNENEIKVKKWLESANQFHPNIKLTYTVGKSIPFLDVLISNNNGILFSSVYHKPAAEPSLLSFLSDHPRHVFRNVIQTILMRAVRYSSTFQAFNNERRTIRLTLLLNGYPSTYINAQFQYFFKKYISLSSSILPLIDNKEQFSVLRQQLLAQPSILQIVVAKSAALVDTIIKNKTIEEHEQTKKETENKFKSNIFIHCTHEARLEGVQRYIHEIHNSFFKNTDYEDIRLIVGHRNNPNLEFELARKRPHSSLLKNIPFNKKQKLNDPAPIT</sequence>
<dbReference type="Pfam" id="PF26215">
    <property type="entry name" value="HTH_animal"/>
    <property type="match status" value="1"/>
</dbReference>
<dbReference type="AlphaFoldDB" id="A0A815MQ00"/>
<dbReference type="PROSITE" id="PS50878">
    <property type="entry name" value="RT_POL"/>
    <property type="match status" value="1"/>
</dbReference>
<comment type="caution">
    <text evidence="2">The sequence shown here is derived from an EMBL/GenBank/DDBJ whole genome shotgun (WGS) entry which is preliminary data.</text>
</comment>
<dbReference type="EMBL" id="CAJNOU010004125">
    <property type="protein sequence ID" value="CAF1427812.1"/>
    <property type="molecule type" value="Genomic_DNA"/>
</dbReference>
<proteinExistence type="predicted"/>
<feature type="domain" description="Reverse transcriptase" evidence="1">
    <location>
        <begin position="364"/>
        <end position="610"/>
    </location>
</feature>
<protein>
    <recommendedName>
        <fullName evidence="1">Reverse transcriptase domain-containing protein</fullName>
    </recommendedName>
</protein>
<evidence type="ECO:0000313" key="2">
    <source>
        <dbReference type="EMBL" id="CAF1427812.1"/>
    </source>
</evidence>
<gene>
    <name evidence="2" type="ORF">SEV965_LOCUS32592</name>
</gene>
<organism evidence="2 3">
    <name type="scientific">Rotaria sordida</name>
    <dbReference type="NCBI Taxonomy" id="392033"/>
    <lineage>
        <taxon>Eukaryota</taxon>
        <taxon>Metazoa</taxon>
        <taxon>Spiralia</taxon>
        <taxon>Gnathifera</taxon>
        <taxon>Rotifera</taxon>
        <taxon>Eurotatoria</taxon>
        <taxon>Bdelloidea</taxon>
        <taxon>Philodinida</taxon>
        <taxon>Philodinidae</taxon>
        <taxon>Rotaria</taxon>
    </lineage>
</organism>
<dbReference type="Proteomes" id="UP000663889">
    <property type="component" value="Unassembled WGS sequence"/>
</dbReference>
<evidence type="ECO:0000259" key="1">
    <source>
        <dbReference type="PROSITE" id="PS50878"/>
    </source>
</evidence>
<dbReference type="PANTHER" id="PTHR21301">
    <property type="entry name" value="REVERSE TRANSCRIPTASE"/>
    <property type="match status" value="1"/>
</dbReference>
<accession>A0A815MQ00</accession>
<evidence type="ECO:0000313" key="3">
    <source>
        <dbReference type="Proteomes" id="UP000663889"/>
    </source>
</evidence>
<name>A0A815MQ00_9BILA</name>
<reference evidence="2" key="1">
    <citation type="submission" date="2021-02" db="EMBL/GenBank/DDBJ databases">
        <authorList>
            <person name="Nowell W R."/>
        </authorList>
    </citation>
    <scope>NUCLEOTIDE SEQUENCE</scope>
</reference>